<keyword evidence="8" id="KW-0969">Cilium</keyword>
<dbReference type="PANTHER" id="PTHR30435:SF19">
    <property type="entry name" value="FLAGELLAR BASAL-BODY ROD PROTEIN FLGG"/>
    <property type="match status" value="1"/>
</dbReference>
<protein>
    <recommendedName>
        <fullName evidence="4">Flagellar basal-body rod protein FlgF</fullName>
    </recommendedName>
</protein>
<evidence type="ECO:0000256" key="4">
    <source>
        <dbReference type="RuleBase" id="RU362116"/>
    </source>
</evidence>
<comment type="subcellular location">
    <subcellularLocation>
        <location evidence="1 4">Bacterial flagellum basal body</location>
    </subcellularLocation>
</comment>
<comment type="similarity">
    <text evidence="2 4">Belongs to the flagella basal body rod proteins family.</text>
</comment>
<dbReference type="NCBIfam" id="TIGR03506">
    <property type="entry name" value="FlgEFG_subfam"/>
    <property type="match status" value="1"/>
</dbReference>
<evidence type="ECO:0000259" key="6">
    <source>
        <dbReference type="Pfam" id="PF06429"/>
    </source>
</evidence>
<sequence>MDTNIYVALSHQVAMRRQLDIIANNIANMDTTAFKRESVMFKEYIDDIDGDMPKSLRQVAFVQDYGISRKMTDGNYVTTGNPFDIALSGDGLFKVRRENGEVAYTRNGHLALAEDGTLVVSTGQPILDADNNPIQFPTPSNFTGVEIASDGNIWSKEHGTLGKLGIVTFADTSQLNKIGDNLFNTQQAPLQAQDYKIIQGVTESSNVEPIVEITKMIEVSRAYTSMAKLMEDTQNAQDQAINRLTRLT</sequence>
<comment type="subunit">
    <text evidence="4">The basal body constitutes a major portion of the flagellar organelle and consists of five rings (E,L,P,S, and M) mounted on a central rod. The rod consists of about 26 subunits of FlgG in the distal portion, and FlgB, FlgC and FlgF are thought to build up the proximal portion of the rod with about 6 subunits each.</text>
</comment>
<dbReference type="GO" id="GO:0071978">
    <property type="term" value="P:bacterial-type flagellum-dependent swarming motility"/>
    <property type="evidence" value="ECO:0007669"/>
    <property type="project" value="TreeGrafter"/>
</dbReference>
<dbReference type="InterPro" id="IPR053967">
    <property type="entry name" value="LlgE_F_G-like_D1"/>
</dbReference>
<dbReference type="InterPro" id="IPR010930">
    <property type="entry name" value="Flg_bb/hook_C_dom"/>
</dbReference>
<dbReference type="AlphaFoldDB" id="A0A501PQN4"/>
<dbReference type="EMBL" id="VFIY01000004">
    <property type="protein sequence ID" value="TPD62840.1"/>
    <property type="molecule type" value="Genomic_DNA"/>
</dbReference>
<dbReference type="SUPFAM" id="SSF117143">
    <property type="entry name" value="Flagellar hook protein flgE"/>
    <property type="match status" value="1"/>
</dbReference>
<dbReference type="OrthoDB" id="9804559at2"/>
<dbReference type="InterPro" id="IPR020013">
    <property type="entry name" value="Flagellar_FlgE/F/G"/>
</dbReference>
<dbReference type="NCBIfam" id="TIGR02490">
    <property type="entry name" value="flgF"/>
    <property type="match status" value="1"/>
</dbReference>
<dbReference type="PANTHER" id="PTHR30435">
    <property type="entry name" value="FLAGELLAR PROTEIN"/>
    <property type="match status" value="1"/>
</dbReference>
<evidence type="ECO:0000313" key="9">
    <source>
        <dbReference type="Proteomes" id="UP000319148"/>
    </source>
</evidence>
<dbReference type="Pfam" id="PF06429">
    <property type="entry name" value="Flg_bbr_C"/>
    <property type="match status" value="1"/>
</dbReference>
<dbReference type="InterPro" id="IPR037925">
    <property type="entry name" value="FlgE/F/G-like"/>
</dbReference>
<feature type="domain" description="Flagellar basal-body/hook protein C-terminal" evidence="6">
    <location>
        <begin position="199"/>
        <end position="242"/>
    </location>
</feature>
<accession>A0A501PQN4</accession>
<dbReference type="Proteomes" id="UP000319148">
    <property type="component" value="Unassembled WGS sequence"/>
</dbReference>
<name>A0A501PQN4_9PROT</name>
<keyword evidence="3 4" id="KW-0975">Bacterial flagellum</keyword>
<dbReference type="Pfam" id="PF00460">
    <property type="entry name" value="Flg_bb_rod"/>
    <property type="match status" value="1"/>
</dbReference>
<keyword evidence="8" id="KW-0282">Flagellum</keyword>
<evidence type="ECO:0000313" key="8">
    <source>
        <dbReference type="EMBL" id="TPD62840.1"/>
    </source>
</evidence>
<evidence type="ECO:0000259" key="5">
    <source>
        <dbReference type="Pfam" id="PF00460"/>
    </source>
</evidence>
<evidence type="ECO:0000256" key="3">
    <source>
        <dbReference type="ARBA" id="ARBA00023143"/>
    </source>
</evidence>
<keyword evidence="8" id="KW-0966">Cell projection</keyword>
<feature type="domain" description="Flagellar hook protein FlgE/F/G-like D1" evidence="7">
    <location>
        <begin position="86"/>
        <end position="153"/>
    </location>
</feature>
<organism evidence="8 9">
    <name type="scientific">Emcibacter nanhaiensis</name>
    <dbReference type="NCBI Taxonomy" id="1505037"/>
    <lineage>
        <taxon>Bacteria</taxon>
        <taxon>Pseudomonadati</taxon>
        <taxon>Pseudomonadota</taxon>
        <taxon>Alphaproteobacteria</taxon>
        <taxon>Emcibacterales</taxon>
        <taxon>Emcibacteraceae</taxon>
        <taxon>Emcibacter</taxon>
    </lineage>
</organism>
<dbReference type="GO" id="GO:0030694">
    <property type="term" value="C:bacterial-type flagellum basal body, rod"/>
    <property type="evidence" value="ECO:0007669"/>
    <property type="project" value="UniProtKB-UniRule"/>
</dbReference>
<gene>
    <name evidence="8" type="primary">flgF</name>
    <name evidence="8" type="ORF">FIV46_01805</name>
</gene>
<evidence type="ECO:0000256" key="2">
    <source>
        <dbReference type="ARBA" id="ARBA00009677"/>
    </source>
</evidence>
<evidence type="ECO:0000256" key="1">
    <source>
        <dbReference type="ARBA" id="ARBA00004117"/>
    </source>
</evidence>
<keyword evidence="9" id="KW-1185">Reference proteome</keyword>
<proteinExistence type="inferred from homology"/>
<dbReference type="Pfam" id="PF22692">
    <property type="entry name" value="LlgE_F_G_D1"/>
    <property type="match status" value="1"/>
</dbReference>
<dbReference type="RefSeq" id="WP_139938090.1">
    <property type="nucleotide sequence ID" value="NZ_JBHSYP010000022.1"/>
</dbReference>
<dbReference type="InterPro" id="IPR012836">
    <property type="entry name" value="FlgF"/>
</dbReference>
<dbReference type="InterPro" id="IPR001444">
    <property type="entry name" value="Flag_bb_rod_N"/>
</dbReference>
<evidence type="ECO:0000259" key="7">
    <source>
        <dbReference type="Pfam" id="PF22692"/>
    </source>
</evidence>
<comment type="caution">
    <text evidence="8">The sequence shown here is derived from an EMBL/GenBank/DDBJ whole genome shotgun (WGS) entry which is preliminary data.</text>
</comment>
<feature type="domain" description="Flagellar basal body rod protein N-terminal" evidence="5">
    <location>
        <begin position="5"/>
        <end position="35"/>
    </location>
</feature>
<reference evidence="9" key="1">
    <citation type="submission" date="2019-06" db="EMBL/GenBank/DDBJ databases">
        <title>The complete genome of Emcibacter congregatus ZYLT.</title>
        <authorList>
            <person name="Zhao Z."/>
        </authorList>
    </citation>
    <scope>NUCLEOTIDE SEQUENCE [LARGE SCALE GENOMIC DNA]</scope>
    <source>
        <strain evidence="9">MCCC 1A06723</strain>
    </source>
</reference>